<keyword evidence="3" id="KW-1185">Reference proteome</keyword>
<accession>A0ABD2Q8J9</accession>
<feature type="compositionally biased region" description="Acidic residues" evidence="1">
    <location>
        <begin position="110"/>
        <end position="137"/>
    </location>
</feature>
<dbReference type="Proteomes" id="UP001626550">
    <property type="component" value="Unassembled WGS sequence"/>
</dbReference>
<dbReference type="AlphaFoldDB" id="A0ABD2Q8J9"/>
<comment type="caution">
    <text evidence="2">The sequence shown here is derived from an EMBL/GenBank/DDBJ whole genome shotgun (WGS) entry which is preliminary data.</text>
</comment>
<feature type="region of interest" description="Disordered" evidence="1">
    <location>
        <begin position="63"/>
        <end position="153"/>
    </location>
</feature>
<reference evidence="2 3" key="1">
    <citation type="submission" date="2024-11" db="EMBL/GenBank/DDBJ databases">
        <title>Adaptive evolution of stress response genes in parasites aligns with host niche diversity.</title>
        <authorList>
            <person name="Hahn C."/>
            <person name="Resl P."/>
        </authorList>
    </citation>
    <scope>NUCLEOTIDE SEQUENCE [LARGE SCALE GENOMIC DNA]</scope>
    <source>
        <strain evidence="2">EGGRZ-B1_66</strain>
        <tissue evidence="2">Body</tissue>
    </source>
</reference>
<protein>
    <submittedName>
        <fullName evidence="2">Uncharacterized protein</fullName>
    </submittedName>
</protein>
<feature type="compositionally biased region" description="Acidic residues" evidence="1">
    <location>
        <begin position="83"/>
        <end position="97"/>
    </location>
</feature>
<name>A0ABD2Q8J9_9PLAT</name>
<sequence>MIWHSKALEMFSNCYEALQEIDVNEDLTDFNNSLLGGSLNSTPNHSRSVPSDIDMASSISKIRNSSSSLPVNLNHATELHSEGEEEEEEEDADDEQADTLQLGSSKANKEEEEEDDSFDDDDSEDDDEDDLDTEDMEEISRKVTKTPPRSVPA</sequence>
<gene>
    <name evidence="2" type="ORF">Ciccas_006810</name>
</gene>
<evidence type="ECO:0000256" key="1">
    <source>
        <dbReference type="SAM" id="MobiDB-lite"/>
    </source>
</evidence>
<organism evidence="2 3">
    <name type="scientific">Cichlidogyrus casuarinus</name>
    <dbReference type="NCBI Taxonomy" id="1844966"/>
    <lineage>
        <taxon>Eukaryota</taxon>
        <taxon>Metazoa</taxon>
        <taxon>Spiralia</taxon>
        <taxon>Lophotrochozoa</taxon>
        <taxon>Platyhelminthes</taxon>
        <taxon>Monogenea</taxon>
        <taxon>Monopisthocotylea</taxon>
        <taxon>Dactylogyridea</taxon>
        <taxon>Ancyrocephalidae</taxon>
        <taxon>Cichlidogyrus</taxon>
    </lineage>
</organism>
<dbReference type="EMBL" id="JBJKFK010000959">
    <property type="protein sequence ID" value="KAL3314571.1"/>
    <property type="molecule type" value="Genomic_DNA"/>
</dbReference>
<evidence type="ECO:0000313" key="3">
    <source>
        <dbReference type="Proteomes" id="UP001626550"/>
    </source>
</evidence>
<evidence type="ECO:0000313" key="2">
    <source>
        <dbReference type="EMBL" id="KAL3314571.1"/>
    </source>
</evidence>
<proteinExistence type="predicted"/>